<organism evidence="1">
    <name type="scientific">Arundo donax</name>
    <name type="common">Giant reed</name>
    <name type="synonym">Donax arundinaceus</name>
    <dbReference type="NCBI Taxonomy" id="35708"/>
    <lineage>
        <taxon>Eukaryota</taxon>
        <taxon>Viridiplantae</taxon>
        <taxon>Streptophyta</taxon>
        <taxon>Embryophyta</taxon>
        <taxon>Tracheophyta</taxon>
        <taxon>Spermatophyta</taxon>
        <taxon>Magnoliopsida</taxon>
        <taxon>Liliopsida</taxon>
        <taxon>Poales</taxon>
        <taxon>Poaceae</taxon>
        <taxon>PACMAD clade</taxon>
        <taxon>Arundinoideae</taxon>
        <taxon>Arundineae</taxon>
        <taxon>Arundo</taxon>
    </lineage>
</organism>
<reference evidence="1" key="2">
    <citation type="journal article" date="2015" name="Data Brief">
        <title>Shoot transcriptome of the giant reed, Arundo donax.</title>
        <authorList>
            <person name="Barrero R.A."/>
            <person name="Guerrero F.D."/>
            <person name="Moolhuijzen P."/>
            <person name="Goolsby J.A."/>
            <person name="Tidwell J."/>
            <person name="Bellgard S.E."/>
            <person name="Bellgard M.I."/>
        </authorList>
    </citation>
    <scope>NUCLEOTIDE SEQUENCE</scope>
    <source>
        <tissue evidence="1">Shoot tissue taken approximately 20 cm above the soil surface</tissue>
    </source>
</reference>
<protein>
    <submittedName>
        <fullName evidence="1">Uncharacterized protein</fullName>
    </submittedName>
</protein>
<sequence>MLANVFLSFGVKRRLYLVLDNVRRRHIY</sequence>
<reference evidence="1" key="1">
    <citation type="submission" date="2014-09" db="EMBL/GenBank/DDBJ databases">
        <authorList>
            <person name="Magalhaes I.L.F."/>
            <person name="Oliveira U."/>
            <person name="Santos F.R."/>
            <person name="Vidigal T.H.D.A."/>
            <person name="Brescovit A.D."/>
            <person name="Santos A.J."/>
        </authorList>
    </citation>
    <scope>NUCLEOTIDE SEQUENCE</scope>
    <source>
        <tissue evidence="1">Shoot tissue taken approximately 20 cm above the soil surface</tissue>
    </source>
</reference>
<name>A0A0A9FYR0_ARUDO</name>
<dbReference type="EMBL" id="GBRH01180494">
    <property type="protein sequence ID" value="JAE17402.1"/>
    <property type="molecule type" value="Transcribed_RNA"/>
</dbReference>
<accession>A0A0A9FYR0</accession>
<evidence type="ECO:0000313" key="1">
    <source>
        <dbReference type="EMBL" id="JAE17402.1"/>
    </source>
</evidence>
<proteinExistence type="predicted"/>
<dbReference type="AlphaFoldDB" id="A0A0A9FYR0"/>